<dbReference type="EMBL" id="UINC01002957">
    <property type="protein sequence ID" value="SVA01968.1"/>
    <property type="molecule type" value="Genomic_DNA"/>
</dbReference>
<dbReference type="Gene3D" id="3.40.710.10">
    <property type="entry name" value="DD-peptidase/beta-lactamase superfamily"/>
    <property type="match status" value="1"/>
</dbReference>
<dbReference type="InterPro" id="IPR012338">
    <property type="entry name" value="Beta-lactam/transpept-like"/>
</dbReference>
<feature type="non-terminal residue" evidence="1">
    <location>
        <position position="1"/>
    </location>
</feature>
<dbReference type="Gene3D" id="3.50.80.20">
    <property type="entry name" value="D-Ala-D-Ala carboxypeptidase C, peptidase S13"/>
    <property type="match status" value="1"/>
</dbReference>
<sequence length="109" mass="12216">VQEKTLLTILAACIYVLFSSVLWAATPIKAELDNKFSKLVKNGSVTVASDKWILYRYPPKQNSLLVPASVQKYATALAALHYFGSQFRFSTEFYMDQNNELGIRGHGDP</sequence>
<proteinExistence type="predicted"/>
<dbReference type="GO" id="GO:0004185">
    <property type="term" value="F:serine-type carboxypeptidase activity"/>
    <property type="evidence" value="ECO:0007669"/>
    <property type="project" value="InterPro"/>
</dbReference>
<dbReference type="AlphaFoldDB" id="A0A381SF93"/>
<name>A0A381SF93_9ZZZZ</name>
<organism evidence="1">
    <name type="scientific">marine metagenome</name>
    <dbReference type="NCBI Taxonomy" id="408172"/>
    <lineage>
        <taxon>unclassified sequences</taxon>
        <taxon>metagenomes</taxon>
        <taxon>ecological metagenomes</taxon>
    </lineage>
</organism>
<dbReference type="SUPFAM" id="SSF56601">
    <property type="entry name" value="beta-lactamase/transpeptidase-like"/>
    <property type="match status" value="1"/>
</dbReference>
<reference evidence="1" key="1">
    <citation type="submission" date="2018-05" db="EMBL/GenBank/DDBJ databases">
        <authorList>
            <person name="Lanie J.A."/>
            <person name="Ng W.-L."/>
            <person name="Kazmierczak K.M."/>
            <person name="Andrzejewski T.M."/>
            <person name="Davidsen T.M."/>
            <person name="Wayne K.J."/>
            <person name="Tettelin H."/>
            <person name="Glass J.I."/>
            <person name="Rusch D."/>
            <person name="Podicherti R."/>
            <person name="Tsui H.-C.T."/>
            <person name="Winkler M.E."/>
        </authorList>
    </citation>
    <scope>NUCLEOTIDE SEQUENCE</scope>
</reference>
<dbReference type="Pfam" id="PF02113">
    <property type="entry name" value="Peptidase_S13"/>
    <property type="match status" value="1"/>
</dbReference>
<accession>A0A381SF93</accession>
<dbReference type="InterPro" id="IPR000667">
    <property type="entry name" value="Peptidase_S13"/>
</dbReference>
<protein>
    <submittedName>
        <fullName evidence="1">Uncharacterized protein</fullName>
    </submittedName>
</protein>
<feature type="non-terminal residue" evidence="1">
    <location>
        <position position="109"/>
    </location>
</feature>
<gene>
    <name evidence="1" type="ORF">METZ01_LOCUS54822</name>
</gene>
<dbReference type="GO" id="GO:0006508">
    <property type="term" value="P:proteolysis"/>
    <property type="evidence" value="ECO:0007669"/>
    <property type="project" value="InterPro"/>
</dbReference>
<evidence type="ECO:0000313" key="1">
    <source>
        <dbReference type="EMBL" id="SVA01968.1"/>
    </source>
</evidence>